<evidence type="ECO:0000259" key="2">
    <source>
        <dbReference type="PROSITE" id="PS50234"/>
    </source>
</evidence>
<keyword evidence="1" id="KW-0812">Transmembrane</keyword>
<keyword evidence="1" id="KW-1133">Transmembrane helix</keyword>
<dbReference type="InterPro" id="IPR002035">
    <property type="entry name" value="VWF_A"/>
</dbReference>
<dbReference type="InterPro" id="IPR036465">
    <property type="entry name" value="vWFA_dom_sf"/>
</dbReference>
<gene>
    <name evidence="3" type="ORF">HZF06_05445</name>
</gene>
<dbReference type="InterPro" id="IPR024163">
    <property type="entry name" value="Aerotolerance_reg_N"/>
</dbReference>
<evidence type="ECO:0000256" key="1">
    <source>
        <dbReference type="SAM" id="Phobius"/>
    </source>
</evidence>
<feature type="transmembrane region" description="Helical" evidence="1">
    <location>
        <begin position="578"/>
        <end position="597"/>
    </location>
</feature>
<dbReference type="Pfam" id="PF07584">
    <property type="entry name" value="BatA"/>
    <property type="match status" value="1"/>
</dbReference>
<sequence length="601" mass="68069">MSFVRLWPLLFSLSIAGVILLYMLKQKRKNEDVPSLALWREVFRDVKAKTPWEKLRKNILMFLQILILILLIFSFLEPLTLFGGREFRNLILVFDTTGSMKGKMGELTKFERGREEIKKLINSTKEGANITIITSGKESKVELSNGRDKNEVIKKIDDLKVTDSSGNIEDSLSLVRSLSNSGEGSEAIFITDKEFSLEDVKGSIYNLAQKGKNASIDLVSYKLEKDNISVVARISNRGAESYEGDFSLYGDDKILEVKSLNLSSGESVNVSFKVADRNISMFKGELSEKDDLMEDNVYYSLVRTEKSQKILLLSEKNIFMEKALATVQGIEVFKVNSLDNYNEKDEYDIYIFDGIVPDSLPTKGNLIFINTPTNDLFTVGEDIEGGEGKVTESNTITENIKNIKFGVRSFKDIQKVSYLKSFLNIGEKEAAFYGEKDGRKLIVLPFKLNDSDIVLKPQFPIMVHNMINYLSLSGILEKGDYIAGEEVEITPNINGENIRIYTPDNEEKVMALRFPMKNYDGTLNTGIYTVKQKVLEEEKEEILAVNFPSQLESDMKEEEEGVTSEGKEEFKIKGGRNLTPILIILSIIILMVEWYIYGKRS</sequence>
<dbReference type="EMBL" id="CP059378">
    <property type="protein sequence ID" value="QLY81033.1"/>
    <property type="molecule type" value="Genomic_DNA"/>
</dbReference>
<evidence type="ECO:0000313" key="4">
    <source>
        <dbReference type="Proteomes" id="UP000512286"/>
    </source>
</evidence>
<keyword evidence="1" id="KW-0472">Membrane</keyword>
<feature type="transmembrane region" description="Helical" evidence="1">
    <location>
        <begin position="59"/>
        <end position="76"/>
    </location>
</feature>
<dbReference type="Proteomes" id="UP000512286">
    <property type="component" value="Chromosome"/>
</dbReference>
<protein>
    <submittedName>
        <fullName evidence="3">BatA domain-containing protein</fullName>
    </submittedName>
</protein>
<accession>A0A7D6ZVT7</accession>
<organism evidence="3 4">
    <name type="scientific">Clostridium intestinale</name>
    <dbReference type="NCBI Taxonomy" id="36845"/>
    <lineage>
        <taxon>Bacteria</taxon>
        <taxon>Bacillati</taxon>
        <taxon>Bacillota</taxon>
        <taxon>Clostridia</taxon>
        <taxon>Eubacteriales</taxon>
        <taxon>Clostridiaceae</taxon>
        <taxon>Clostridium</taxon>
    </lineage>
</organism>
<dbReference type="PANTHER" id="PTHR37464:SF1">
    <property type="entry name" value="BLL2463 PROTEIN"/>
    <property type="match status" value="1"/>
</dbReference>
<dbReference type="SUPFAM" id="SSF53300">
    <property type="entry name" value="vWA-like"/>
    <property type="match status" value="1"/>
</dbReference>
<reference evidence="3 4" key="1">
    <citation type="submission" date="2020-07" db="EMBL/GenBank/DDBJ databases">
        <title>Electron transfer.</title>
        <authorList>
            <person name="Huang L."/>
            <person name="Liu X."/>
            <person name="Zhou S."/>
        </authorList>
    </citation>
    <scope>NUCLEOTIDE SEQUENCE [LARGE SCALE GENOMIC DNA]</scope>
    <source>
        <strain evidence="3 4">Lx1</strain>
    </source>
</reference>
<dbReference type="PROSITE" id="PS50234">
    <property type="entry name" value="VWFA"/>
    <property type="match status" value="1"/>
</dbReference>
<dbReference type="CDD" id="cd00198">
    <property type="entry name" value="vWFA"/>
    <property type="match status" value="1"/>
</dbReference>
<name>A0A7D6ZVT7_9CLOT</name>
<feature type="domain" description="VWFA" evidence="2">
    <location>
        <begin position="89"/>
        <end position="297"/>
    </location>
</feature>
<dbReference type="PANTHER" id="PTHR37464">
    <property type="entry name" value="BLL2463 PROTEIN"/>
    <property type="match status" value="1"/>
</dbReference>
<dbReference type="RefSeq" id="WP_181602739.1">
    <property type="nucleotide sequence ID" value="NZ_CP059378.1"/>
</dbReference>
<dbReference type="Pfam" id="PF13519">
    <property type="entry name" value="VWA_2"/>
    <property type="match status" value="1"/>
</dbReference>
<dbReference type="Gene3D" id="3.40.50.410">
    <property type="entry name" value="von Willebrand factor, type A domain"/>
    <property type="match status" value="1"/>
</dbReference>
<evidence type="ECO:0000313" key="3">
    <source>
        <dbReference type="EMBL" id="QLY81033.1"/>
    </source>
</evidence>
<dbReference type="KEGG" id="cint:HZF06_05445"/>
<dbReference type="SMART" id="SM00327">
    <property type="entry name" value="VWA"/>
    <property type="match status" value="1"/>
</dbReference>
<proteinExistence type="predicted"/>
<dbReference type="AlphaFoldDB" id="A0A7D6ZVT7"/>
<feature type="transmembrane region" description="Helical" evidence="1">
    <location>
        <begin position="6"/>
        <end position="24"/>
    </location>
</feature>